<evidence type="ECO:0000313" key="4">
    <source>
        <dbReference type="Proteomes" id="UP000078543"/>
    </source>
</evidence>
<sequence length="502" mass="55127">MMLLDKFLETTLQNLGAPACIFEGKVMSRAQFLNMVCQFALALHERGVQPGETVGVSLHHAPVHLALILALARLGAISLPVHPRSPPRNKLRLMKQFGARRVVTVPPPANAPERTSQSPEVEVIRINELKPKAAPTQGGARMDLRGMLDYWPTPDTLGRIGLTSGTTGFPNAVCYTHAYWLHRILNTVEHCDESTRLMPGNLHLTMGNISAFAALLAGGVVVFHKQRQIESYISSIQLYAVTHAMTSPATIKDLAAALPLEGNAFPSIRYLRIVGGGLSENLVTLAKRHLTPNIWLPYGISEVGAISMADPALLDSNPDYAGRPKPGVQVEVVSPEGKVLGPGEIGELRVRVPEMPAEYYMNPERTAEKFRDGWFYTNDIGTVTSDGLVRLEGRSDDRINLGGLKLYPERVEAVLNSHPDVRDSGVFTVSDKDGNKVLVAAVVLKQADQPVSDMVEFCKERKLGGMTPRRFFIVKELPRNEAGKLMRAALPELLRRRDESVH</sequence>
<dbReference type="InterPro" id="IPR025110">
    <property type="entry name" value="AMP-bd_C"/>
</dbReference>
<dbReference type="AlphaFoldDB" id="A0A178MR29"/>
<dbReference type="InterPro" id="IPR045851">
    <property type="entry name" value="AMP-bd_C_sf"/>
</dbReference>
<feature type="domain" description="AMP-dependent synthetase/ligase" evidence="1">
    <location>
        <begin position="14"/>
        <end position="360"/>
    </location>
</feature>
<feature type="domain" description="AMP-binding enzyme C-terminal" evidence="2">
    <location>
        <begin position="411"/>
        <end position="484"/>
    </location>
</feature>
<name>A0A178MR29_9PROT</name>
<evidence type="ECO:0000313" key="3">
    <source>
        <dbReference type="EMBL" id="OAN51298.1"/>
    </source>
</evidence>
<proteinExistence type="predicted"/>
<dbReference type="CDD" id="cd04433">
    <property type="entry name" value="AFD_class_I"/>
    <property type="match status" value="1"/>
</dbReference>
<dbReference type="GO" id="GO:0016878">
    <property type="term" value="F:acid-thiol ligase activity"/>
    <property type="evidence" value="ECO:0007669"/>
    <property type="project" value="UniProtKB-ARBA"/>
</dbReference>
<organism evidence="3 4">
    <name type="scientific">Magnetospirillum moscoviense</name>
    <dbReference type="NCBI Taxonomy" id="1437059"/>
    <lineage>
        <taxon>Bacteria</taxon>
        <taxon>Pseudomonadati</taxon>
        <taxon>Pseudomonadota</taxon>
        <taxon>Alphaproteobacteria</taxon>
        <taxon>Rhodospirillales</taxon>
        <taxon>Rhodospirillaceae</taxon>
        <taxon>Magnetospirillum</taxon>
    </lineage>
</organism>
<dbReference type="PANTHER" id="PTHR43767">
    <property type="entry name" value="LONG-CHAIN-FATTY-ACID--COA LIGASE"/>
    <property type="match status" value="1"/>
</dbReference>
<dbReference type="OrthoDB" id="495728at2"/>
<dbReference type="PANTHER" id="PTHR43767:SF1">
    <property type="entry name" value="NONRIBOSOMAL PEPTIDE SYNTHASE PES1 (EUROFUNG)-RELATED"/>
    <property type="match status" value="1"/>
</dbReference>
<reference evidence="3 4" key="1">
    <citation type="submission" date="2016-04" db="EMBL/GenBank/DDBJ databases">
        <title>Draft genome sequence of freshwater magnetotactic bacteria Magnetospirillum marisnigri SP-1 and Magnetospirillum moscoviense BB-1.</title>
        <authorList>
            <person name="Koziaeva V."/>
            <person name="Dziuba M.V."/>
            <person name="Ivanov T.M."/>
            <person name="Kuznetsov B."/>
            <person name="Grouzdev D.S."/>
        </authorList>
    </citation>
    <scope>NUCLEOTIDE SEQUENCE [LARGE SCALE GENOMIC DNA]</scope>
    <source>
        <strain evidence="3 4">BB-1</strain>
    </source>
</reference>
<dbReference type="EMBL" id="LWQU01000132">
    <property type="protein sequence ID" value="OAN51298.1"/>
    <property type="molecule type" value="Genomic_DNA"/>
</dbReference>
<evidence type="ECO:0008006" key="5">
    <source>
        <dbReference type="Google" id="ProtNLM"/>
    </source>
</evidence>
<evidence type="ECO:0000259" key="2">
    <source>
        <dbReference type="Pfam" id="PF13193"/>
    </source>
</evidence>
<dbReference type="Gene3D" id="3.40.50.12780">
    <property type="entry name" value="N-terminal domain of ligase-like"/>
    <property type="match status" value="1"/>
</dbReference>
<comment type="caution">
    <text evidence="3">The sequence shown here is derived from an EMBL/GenBank/DDBJ whole genome shotgun (WGS) entry which is preliminary data.</text>
</comment>
<accession>A0A178MR29</accession>
<protein>
    <recommendedName>
        <fullName evidence="5">Long-chain fatty acid--CoA ligase</fullName>
    </recommendedName>
</protein>
<dbReference type="Gene3D" id="3.30.300.30">
    <property type="match status" value="1"/>
</dbReference>
<gene>
    <name evidence="3" type="ORF">A6A05_11065</name>
</gene>
<dbReference type="InterPro" id="IPR050237">
    <property type="entry name" value="ATP-dep_AMP-bd_enzyme"/>
</dbReference>
<dbReference type="InterPro" id="IPR000873">
    <property type="entry name" value="AMP-dep_synth/lig_dom"/>
</dbReference>
<dbReference type="SUPFAM" id="SSF56801">
    <property type="entry name" value="Acetyl-CoA synthetase-like"/>
    <property type="match status" value="1"/>
</dbReference>
<dbReference type="Pfam" id="PF00501">
    <property type="entry name" value="AMP-binding"/>
    <property type="match status" value="1"/>
</dbReference>
<dbReference type="STRING" id="1437059.A6A05_11065"/>
<keyword evidence="4" id="KW-1185">Reference proteome</keyword>
<evidence type="ECO:0000259" key="1">
    <source>
        <dbReference type="Pfam" id="PF00501"/>
    </source>
</evidence>
<dbReference type="InterPro" id="IPR042099">
    <property type="entry name" value="ANL_N_sf"/>
</dbReference>
<dbReference type="Pfam" id="PF13193">
    <property type="entry name" value="AMP-binding_C"/>
    <property type="match status" value="1"/>
</dbReference>
<dbReference type="Proteomes" id="UP000078543">
    <property type="component" value="Unassembled WGS sequence"/>
</dbReference>